<dbReference type="InterPro" id="IPR053951">
    <property type="entry name" value="K_trans_N"/>
</dbReference>
<feature type="domain" description="K+ potassium transporter integral membrane" evidence="11">
    <location>
        <begin position="10"/>
        <end position="252"/>
    </location>
</feature>
<evidence type="ECO:0008006" key="15">
    <source>
        <dbReference type="Google" id="ProtNLM"/>
    </source>
</evidence>
<comment type="subcellular location">
    <subcellularLocation>
        <location evidence="1">Membrane</location>
        <topology evidence="1">Multi-pass membrane protein</topology>
    </subcellularLocation>
</comment>
<keyword evidence="6" id="KW-0630">Potassium</keyword>
<dbReference type="GO" id="GO:0015079">
    <property type="term" value="F:potassium ion transmembrane transporter activity"/>
    <property type="evidence" value="ECO:0007669"/>
    <property type="project" value="InterPro"/>
</dbReference>
<dbReference type="OrthoDB" id="504708at2759"/>
<feature type="transmembrane region" description="Helical" evidence="10">
    <location>
        <begin position="215"/>
        <end position="233"/>
    </location>
</feature>
<dbReference type="Pfam" id="PF02705">
    <property type="entry name" value="K_trans"/>
    <property type="match status" value="1"/>
</dbReference>
<evidence type="ECO:0000256" key="3">
    <source>
        <dbReference type="ARBA" id="ARBA00022448"/>
    </source>
</evidence>
<feature type="transmembrane region" description="Helical" evidence="10">
    <location>
        <begin position="133"/>
        <end position="151"/>
    </location>
</feature>
<evidence type="ECO:0000256" key="2">
    <source>
        <dbReference type="ARBA" id="ARBA00008440"/>
    </source>
</evidence>
<keyword evidence="8" id="KW-0406">Ion transport</keyword>
<keyword evidence="4" id="KW-0633">Potassium transport</keyword>
<evidence type="ECO:0000259" key="11">
    <source>
        <dbReference type="Pfam" id="PF02705"/>
    </source>
</evidence>
<proteinExistence type="inferred from homology"/>
<gene>
    <name evidence="13" type="ORF">Taro_054210</name>
</gene>
<protein>
    <recommendedName>
        <fullName evidence="15">Potassium transporter</fullName>
    </recommendedName>
</protein>
<dbReference type="GO" id="GO:0016020">
    <property type="term" value="C:membrane"/>
    <property type="evidence" value="ECO:0007669"/>
    <property type="project" value="UniProtKB-SubCell"/>
</dbReference>
<keyword evidence="5 10" id="KW-0812">Transmembrane</keyword>
<dbReference type="InterPro" id="IPR003855">
    <property type="entry name" value="K+_transporter"/>
</dbReference>
<name>A0A843XPD2_COLES</name>
<keyword evidence="14" id="KW-1185">Reference proteome</keyword>
<keyword evidence="9 10" id="KW-0472">Membrane</keyword>
<keyword evidence="3" id="KW-0813">Transport</keyword>
<feature type="transmembrane region" description="Helical" evidence="10">
    <location>
        <begin position="157"/>
        <end position="180"/>
    </location>
</feature>
<evidence type="ECO:0000256" key="4">
    <source>
        <dbReference type="ARBA" id="ARBA00022538"/>
    </source>
</evidence>
<evidence type="ECO:0000256" key="5">
    <source>
        <dbReference type="ARBA" id="ARBA00022692"/>
    </source>
</evidence>
<keyword evidence="7 10" id="KW-1133">Transmembrane helix</keyword>
<evidence type="ECO:0000256" key="9">
    <source>
        <dbReference type="ARBA" id="ARBA00023136"/>
    </source>
</evidence>
<feature type="domain" description="K+ potassium transporter C-terminal" evidence="12">
    <location>
        <begin position="265"/>
        <end position="431"/>
    </location>
</feature>
<evidence type="ECO:0000313" key="13">
    <source>
        <dbReference type="EMBL" id="MQM21176.1"/>
    </source>
</evidence>
<dbReference type="PANTHER" id="PTHR30540:SF106">
    <property type="entry name" value="POTASSIUM TRANSPORTER 26"/>
    <property type="match status" value="1"/>
</dbReference>
<dbReference type="PANTHER" id="PTHR30540">
    <property type="entry name" value="OSMOTIC STRESS POTASSIUM TRANSPORTER"/>
    <property type="match status" value="1"/>
</dbReference>
<evidence type="ECO:0000256" key="1">
    <source>
        <dbReference type="ARBA" id="ARBA00004141"/>
    </source>
</evidence>
<evidence type="ECO:0000259" key="12">
    <source>
        <dbReference type="Pfam" id="PF22776"/>
    </source>
</evidence>
<dbReference type="EMBL" id="NMUH01010687">
    <property type="protein sequence ID" value="MQM21176.1"/>
    <property type="molecule type" value="Genomic_DNA"/>
</dbReference>
<dbReference type="Pfam" id="PF22776">
    <property type="entry name" value="K_trans_C"/>
    <property type="match status" value="1"/>
</dbReference>
<evidence type="ECO:0000256" key="7">
    <source>
        <dbReference type="ARBA" id="ARBA00022989"/>
    </source>
</evidence>
<accession>A0A843XPD2</accession>
<evidence type="ECO:0000256" key="6">
    <source>
        <dbReference type="ARBA" id="ARBA00022958"/>
    </source>
</evidence>
<feature type="transmembrane region" description="Helical" evidence="10">
    <location>
        <begin position="185"/>
        <end position="203"/>
    </location>
</feature>
<evidence type="ECO:0000256" key="10">
    <source>
        <dbReference type="SAM" id="Phobius"/>
    </source>
</evidence>
<reference evidence="13" key="1">
    <citation type="submission" date="2017-07" db="EMBL/GenBank/DDBJ databases">
        <title>Taro Niue Genome Assembly and Annotation.</title>
        <authorList>
            <person name="Atibalentja N."/>
            <person name="Keating K."/>
            <person name="Fields C.J."/>
        </authorList>
    </citation>
    <scope>NUCLEOTIDE SEQUENCE</scope>
    <source>
        <strain evidence="13">Niue_2</strain>
        <tissue evidence="13">Leaf</tissue>
    </source>
</reference>
<evidence type="ECO:0000313" key="14">
    <source>
        <dbReference type="Proteomes" id="UP000652761"/>
    </source>
</evidence>
<sequence>MEQLFLVEFSTGSEAMFADLGHFNKRGIQYCCCMQIAFSFVVYPALIVAYAGEAAYLIENPNNINTAFYSSVPNLLFWPMFVISTLAAIVASQSLISASFSIVRQSMALGCFPRLTMVHTSPKHEGQVYSPEVNYFLMIASILITIGFKGGPEIGNAFGVAVIWVMIITTLLMVVVMLVIWDTNIILVSIFVIVFLGMEGTYMTSLTNKVPQGGWVPFTISVFFLSVTLSWTYGRSKKANYEAERKMNAADLNQLITANNVVRVPGVCFFCTDLINGIPPIVQHYMQHVGALREIMVMVTVRTVPVRSVLSEERCLAAQLSPKGIYRCLVQYGYMDVPDMGGEEFLTSVMEALKDKAAGPEEVEALESALRKGIVFVVGRTILKTSPTSGWFTRFVIDNLYRFLQRNSRSAVVSMRAPPGKVLQVGMLYEI</sequence>
<dbReference type="AlphaFoldDB" id="A0A843XPD2"/>
<feature type="transmembrane region" description="Helical" evidence="10">
    <location>
        <begin position="78"/>
        <end position="103"/>
    </location>
</feature>
<dbReference type="Proteomes" id="UP000652761">
    <property type="component" value="Unassembled WGS sequence"/>
</dbReference>
<comment type="similarity">
    <text evidence="2">Belongs to the HAK/KUP transporter (TC 2.A.72.3) family.</text>
</comment>
<feature type="transmembrane region" description="Helical" evidence="10">
    <location>
        <begin position="36"/>
        <end position="58"/>
    </location>
</feature>
<evidence type="ECO:0000256" key="8">
    <source>
        <dbReference type="ARBA" id="ARBA00023065"/>
    </source>
</evidence>
<comment type="caution">
    <text evidence="13">The sequence shown here is derived from an EMBL/GenBank/DDBJ whole genome shotgun (WGS) entry which is preliminary data.</text>
</comment>
<organism evidence="13 14">
    <name type="scientific">Colocasia esculenta</name>
    <name type="common">Wild taro</name>
    <name type="synonym">Arum esculentum</name>
    <dbReference type="NCBI Taxonomy" id="4460"/>
    <lineage>
        <taxon>Eukaryota</taxon>
        <taxon>Viridiplantae</taxon>
        <taxon>Streptophyta</taxon>
        <taxon>Embryophyta</taxon>
        <taxon>Tracheophyta</taxon>
        <taxon>Spermatophyta</taxon>
        <taxon>Magnoliopsida</taxon>
        <taxon>Liliopsida</taxon>
        <taxon>Araceae</taxon>
        <taxon>Aroideae</taxon>
        <taxon>Colocasieae</taxon>
        <taxon>Colocasia</taxon>
    </lineage>
</organism>
<dbReference type="InterPro" id="IPR053952">
    <property type="entry name" value="K_trans_C"/>
</dbReference>